<evidence type="ECO:0000313" key="3">
    <source>
        <dbReference type="Proteomes" id="UP000544095"/>
    </source>
</evidence>
<organism evidence="2 3">
    <name type="scientific">Fusarium pseudoanthophilum</name>
    <dbReference type="NCBI Taxonomy" id="48495"/>
    <lineage>
        <taxon>Eukaryota</taxon>
        <taxon>Fungi</taxon>
        <taxon>Dikarya</taxon>
        <taxon>Ascomycota</taxon>
        <taxon>Pezizomycotina</taxon>
        <taxon>Sordariomycetes</taxon>
        <taxon>Hypocreomycetidae</taxon>
        <taxon>Hypocreales</taxon>
        <taxon>Nectriaceae</taxon>
        <taxon>Fusarium</taxon>
        <taxon>Fusarium fujikuroi species complex</taxon>
    </lineage>
</organism>
<reference evidence="2 3" key="1">
    <citation type="submission" date="2020-05" db="EMBL/GenBank/DDBJ databases">
        <title>Identification and distribution of gene clusters putatively required for synthesis of sphingolipid metabolism inhibitors in phylogenetically diverse species of the filamentous fungus Fusarium.</title>
        <authorList>
            <person name="Kim H.-S."/>
            <person name="Busman M."/>
            <person name="Brown D.W."/>
            <person name="Divon H."/>
            <person name="Uhlig S."/>
            <person name="Proctor R.H."/>
        </authorList>
    </citation>
    <scope>NUCLEOTIDE SEQUENCE [LARGE SCALE GENOMIC DNA]</scope>
    <source>
        <strain evidence="2 3">NRRL 25211</strain>
    </source>
</reference>
<protein>
    <submittedName>
        <fullName evidence="2">Dienelactone hydrolase</fullName>
    </submittedName>
</protein>
<feature type="compositionally biased region" description="Polar residues" evidence="1">
    <location>
        <begin position="46"/>
        <end position="55"/>
    </location>
</feature>
<accession>A0A8H5NGI3</accession>
<proteinExistence type="predicted"/>
<evidence type="ECO:0000313" key="2">
    <source>
        <dbReference type="EMBL" id="KAF5563605.1"/>
    </source>
</evidence>
<dbReference type="EMBL" id="JAAOAR010001582">
    <property type="protein sequence ID" value="KAF5563605.1"/>
    <property type="molecule type" value="Genomic_DNA"/>
</dbReference>
<feature type="region of interest" description="Disordered" evidence="1">
    <location>
        <begin position="1"/>
        <end position="64"/>
    </location>
</feature>
<feature type="non-terminal residue" evidence="2">
    <location>
        <position position="1"/>
    </location>
</feature>
<keyword evidence="3" id="KW-1185">Reference proteome</keyword>
<name>A0A8H5NGI3_9HYPO</name>
<keyword evidence="2" id="KW-0378">Hydrolase</keyword>
<gene>
    <name evidence="2" type="ORF">FPANT_14212</name>
</gene>
<sequence length="64" mass="6504">MADADNATRAPESDAQETPAASDNIQAPAPASEAPVVGEHCVSDRPTPSGQSSTGEIIKLNDVD</sequence>
<evidence type="ECO:0000256" key="1">
    <source>
        <dbReference type="SAM" id="MobiDB-lite"/>
    </source>
</evidence>
<dbReference type="GO" id="GO:0016787">
    <property type="term" value="F:hydrolase activity"/>
    <property type="evidence" value="ECO:0007669"/>
    <property type="project" value="UniProtKB-KW"/>
</dbReference>
<dbReference type="Proteomes" id="UP000544095">
    <property type="component" value="Unassembled WGS sequence"/>
</dbReference>
<comment type="caution">
    <text evidence="2">The sequence shown here is derived from an EMBL/GenBank/DDBJ whole genome shotgun (WGS) entry which is preliminary data.</text>
</comment>
<dbReference type="AlphaFoldDB" id="A0A8H5NGI3"/>